<evidence type="ECO:0000313" key="9">
    <source>
        <dbReference type="Proteomes" id="UP001281130"/>
    </source>
</evidence>
<evidence type="ECO:0000256" key="6">
    <source>
        <dbReference type="SAM" id="Phobius"/>
    </source>
</evidence>
<evidence type="ECO:0000259" key="7">
    <source>
        <dbReference type="Pfam" id="PF00892"/>
    </source>
</evidence>
<feature type="transmembrane region" description="Helical" evidence="6">
    <location>
        <begin position="45"/>
        <end position="65"/>
    </location>
</feature>
<dbReference type="AlphaFoldDB" id="A0AB35T3B4"/>
<evidence type="ECO:0000256" key="1">
    <source>
        <dbReference type="ARBA" id="ARBA00004141"/>
    </source>
</evidence>
<evidence type="ECO:0000256" key="3">
    <source>
        <dbReference type="ARBA" id="ARBA00022692"/>
    </source>
</evidence>
<feature type="transmembrane region" description="Helical" evidence="6">
    <location>
        <begin position="185"/>
        <end position="205"/>
    </location>
</feature>
<protein>
    <submittedName>
        <fullName evidence="8">DMT family transporter</fullName>
    </submittedName>
</protein>
<dbReference type="InterPro" id="IPR000620">
    <property type="entry name" value="EamA_dom"/>
</dbReference>
<evidence type="ECO:0000256" key="2">
    <source>
        <dbReference type="ARBA" id="ARBA00007362"/>
    </source>
</evidence>
<dbReference type="SUPFAM" id="SSF103481">
    <property type="entry name" value="Multidrug resistance efflux transporter EmrE"/>
    <property type="match status" value="2"/>
</dbReference>
<evidence type="ECO:0000256" key="4">
    <source>
        <dbReference type="ARBA" id="ARBA00022989"/>
    </source>
</evidence>
<evidence type="ECO:0000313" key="8">
    <source>
        <dbReference type="EMBL" id="MDX5893487.1"/>
    </source>
</evidence>
<dbReference type="InterPro" id="IPR037185">
    <property type="entry name" value="EmrE-like"/>
</dbReference>
<sequence>MWREAGRMSLREFGMLLALGALWGASFVFIRVAAPALGPFVLVEGRVALASLALVAYLAVIGGLATLRPVRERWRGFLLLGTLNAAVPFVLISVAQLRLTASFGAILNSTTPLFAAVIGAVWLGDALTARKVVGLVFGIAGVAVLVGWSPIPVDALLFLAVLASLGAALFYGIGGSYAKKSFAGIPPLAMAVGQLGGAAVVVAPFAGAEAATGGADLSAVVVASMLALALVSTAAAYLIYFRLLASVGPTKTLTVTLLVPVFGTFFGAALLAEPFGGGTLPGLVMILASVLFVNEVRFGKSPKQPAEAR</sequence>
<organism evidence="8 9">
    <name type="scientific">Rubrobacter radiotolerans</name>
    <name type="common">Arthrobacter radiotolerans</name>
    <dbReference type="NCBI Taxonomy" id="42256"/>
    <lineage>
        <taxon>Bacteria</taxon>
        <taxon>Bacillati</taxon>
        <taxon>Actinomycetota</taxon>
        <taxon>Rubrobacteria</taxon>
        <taxon>Rubrobacterales</taxon>
        <taxon>Rubrobacteraceae</taxon>
        <taxon>Rubrobacter</taxon>
    </lineage>
</organism>
<dbReference type="PANTHER" id="PTHR32322">
    <property type="entry name" value="INNER MEMBRANE TRANSPORTER"/>
    <property type="match status" value="1"/>
</dbReference>
<comment type="similarity">
    <text evidence="2">Belongs to the EamA transporter family.</text>
</comment>
<feature type="domain" description="EamA" evidence="7">
    <location>
        <begin position="15"/>
        <end position="146"/>
    </location>
</feature>
<feature type="transmembrane region" description="Helical" evidence="6">
    <location>
        <begin position="217"/>
        <end position="240"/>
    </location>
</feature>
<proteinExistence type="inferred from homology"/>
<reference evidence="8" key="1">
    <citation type="submission" date="2023-11" db="EMBL/GenBank/DDBJ databases">
        <title>MicrobeMod: A computational toolkit for identifying prokaryotic methylation and restriction-modification with nanopore sequencing.</title>
        <authorList>
            <person name="Crits-Christoph A."/>
            <person name="Kang S.C."/>
            <person name="Lee H."/>
            <person name="Ostrov N."/>
        </authorList>
    </citation>
    <scope>NUCLEOTIDE SEQUENCE</scope>
    <source>
        <strain evidence="8">ATCC 51242</strain>
    </source>
</reference>
<dbReference type="Pfam" id="PF00892">
    <property type="entry name" value="EamA"/>
    <property type="match status" value="2"/>
</dbReference>
<feature type="domain" description="EamA" evidence="7">
    <location>
        <begin position="160"/>
        <end position="294"/>
    </location>
</feature>
<feature type="transmembrane region" description="Helical" evidence="6">
    <location>
        <begin position="252"/>
        <end position="272"/>
    </location>
</feature>
<accession>A0AB35T3B4</accession>
<keyword evidence="3 6" id="KW-0812">Transmembrane</keyword>
<comment type="subcellular location">
    <subcellularLocation>
        <location evidence="1">Membrane</location>
        <topology evidence="1">Multi-pass membrane protein</topology>
    </subcellularLocation>
</comment>
<feature type="transmembrane region" description="Helical" evidence="6">
    <location>
        <begin position="278"/>
        <end position="296"/>
    </location>
</feature>
<evidence type="ECO:0000256" key="5">
    <source>
        <dbReference type="ARBA" id="ARBA00023136"/>
    </source>
</evidence>
<keyword evidence="5 6" id="KW-0472">Membrane</keyword>
<dbReference type="EMBL" id="JAWXXX010000001">
    <property type="protein sequence ID" value="MDX5893487.1"/>
    <property type="molecule type" value="Genomic_DNA"/>
</dbReference>
<feature type="transmembrane region" description="Helical" evidence="6">
    <location>
        <begin position="155"/>
        <end position="173"/>
    </location>
</feature>
<dbReference type="RefSeq" id="WP_198024547.1">
    <property type="nucleotide sequence ID" value="NZ_CP007514.1"/>
</dbReference>
<name>A0AB35T3B4_RUBRA</name>
<dbReference type="InterPro" id="IPR050638">
    <property type="entry name" value="AA-Vitamin_Transporters"/>
</dbReference>
<dbReference type="GO" id="GO:0016020">
    <property type="term" value="C:membrane"/>
    <property type="evidence" value="ECO:0007669"/>
    <property type="project" value="UniProtKB-SubCell"/>
</dbReference>
<dbReference type="PANTHER" id="PTHR32322:SF9">
    <property type="entry name" value="AMINO-ACID METABOLITE EFFLUX PUMP-RELATED"/>
    <property type="match status" value="1"/>
</dbReference>
<feature type="transmembrane region" description="Helical" evidence="6">
    <location>
        <begin position="77"/>
        <end position="97"/>
    </location>
</feature>
<keyword evidence="4 6" id="KW-1133">Transmembrane helix</keyword>
<gene>
    <name evidence="8" type="ORF">SIL72_05525</name>
</gene>
<feature type="transmembrane region" description="Helical" evidence="6">
    <location>
        <begin position="132"/>
        <end position="149"/>
    </location>
</feature>
<dbReference type="Proteomes" id="UP001281130">
    <property type="component" value="Unassembled WGS sequence"/>
</dbReference>
<feature type="transmembrane region" description="Helical" evidence="6">
    <location>
        <begin position="103"/>
        <end position="123"/>
    </location>
</feature>
<comment type="caution">
    <text evidence="8">The sequence shown here is derived from an EMBL/GenBank/DDBJ whole genome shotgun (WGS) entry which is preliminary data.</text>
</comment>